<keyword evidence="2" id="KW-0378">Hydrolase</keyword>
<feature type="domain" description="Calcineurin-like phosphoesterase" evidence="3">
    <location>
        <begin position="30"/>
        <end position="192"/>
    </location>
</feature>
<protein>
    <submittedName>
        <fullName evidence="4">Metallophosphoesterase</fullName>
    </submittedName>
</protein>
<dbReference type="STRING" id="497965.Cyan7822_0050"/>
<dbReference type="GO" id="GO:0009245">
    <property type="term" value="P:lipid A biosynthetic process"/>
    <property type="evidence" value="ECO:0007669"/>
    <property type="project" value="TreeGrafter"/>
</dbReference>
<dbReference type="Gene3D" id="3.60.21.10">
    <property type="match status" value="1"/>
</dbReference>
<reference evidence="5" key="1">
    <citation type="journal article" date="2011" name="MBio">
        <title>Novel metabolic attributes of the genus Cyanothece, comprising a group of unicellular nitrogen-fixing Cyanobacteria.</title>
        <authorList>
            <person name="Bandyopadhyay A."/>
            <person name="Elvitigala T."/>
            <person name="Welsh E."/>
            <person name="Stockel J."/>
            <person name="Liberton M."/>
            <person name="Min H."/>
            <person name="Sherman L.A."/>
            <person name="Pakrasi H.B."/>
        </authorList>
    </citation>
    <scope>NUCLEOTIDE SEQUENCE [LARGE SCALE GENOMIC DNA]</scope>
    <source>
        <strain evidence="5">PCC 7822</strain>
    </source>
</reference>
<dbReference type="RefSeq" id="WP_013320212.1">
    <property type="nucleotide sequence ID" value="NC_014501.1"/>
</dbReference>
<dbReference type="Proteomes" id="UP000008206">
    <property type="component" value="Chromosome"/>
</dbReference>
<dbReference type="InterPro" id="IPR051158">
    <property type="entry name" value="Metallophosphoesterase_sf"/>
</dbReference>
<gene>
    <name evidence="4" type="ordered locus">Cyan7822_0050</name>
</gene>
<dbReference type="HOGENOM" id="CLU_025443_3_3_3"/>
<accession>E0UHG1</accession>
<sequence>MVYWILTEPLKVERLTVAIADLPSSLIGLKLVHLSDFHYDGKRLSEDLLAEVIATSNRENPDLIVLTGDYITYLPDPIEDLIDRLKYLKSRWGIYACLGNHDIYYPGAKLRVIEAFSRIGIRVLWNEIATPFGEQFPLVGLAEYWSKEFAPDLVMNKLDPRVPRLVLCHNPDAAQMLQQWRVDLQLSGHTHGGQVVIPGLGSAPLLLQSICRLTPKFLQPFIPYLRLCSRVVKNWHWVQGWHQVGRNQLYINRGLGTYFPGRVFCPPELTVIRLDKR</sequence>
<keyword evidence="5" id="KW-1185">Reference proteome</keyword>
<dbReference type="PANTHER" id="PTHR31302">
    <property type="entry name" value="TRANSMEMBRANE PROTEIN WITH METALLOPHOSPHOESTERASE DOMAIN-RELATED"/>
    <property type="match status" value="1"/>
</dbReference>
<dbReference type="KEGG" id="cyj:Cyan7822_0050"/>
<dbReference type="OrthoDB" id="9780884at2"/>
<dbReference type="eggNOG" id="COG1408">
    <property type="taxonomic scope" value="Bacteria"/>
</dbReference>
<dbReference type="GO" id="GO:0016020">
    <property type="term" value="C:membrane"/>
    <property type="evidence" value="ECO:0007669"/>
    <property type="project" value="GOC"/>
</dbReference>
<evidence type="ECO:0000313" key="4">
    <source>
        <dbReference type="EMBL" id="ADN12102.1"/>
    </source>
</evidence>
<dbReference type="PANTHER" id="PTHR31302:SF31">
    <property type="entry name" value="PHOSPHODIESTERASE YAEI"/>
    <property type="match status" value="1"/>
</dbReference>
<dbReference type="GO" id="GO:0046872">
    <property type="term" value="F:metal ion binding"/>
    <property type="evidence" value="ECO:0007669"/>
    <property type="project" value="UniProtKB-KW"/>
</dbReference>
<keyword evidence="1" id="KW-0479">Metal-binding</keyword>
<dbReference type="CDD" id="cd07385">
    <property type="entry name" value="MPP_YkuE_C"/>
    <property type="match status" value="1"/>
</dbReference>
<dbReference type="GO" id="GO:0008758">
    <property type="term" value="F:UDP-2,3-diacylglucosamine hydrolase activity"/>
    <property type="evidence" value="ECO:0007669"/>
    <property type="project" value="TreeGrafter"/>
</dbReference>
<dbReference type="EMBL" id="CP002198">
    <property type="protein sequence ID" value="ADN12102.1"/>
    <property type="molecule type" value="Genomic_DNA"/>
</dbReference>
<evidence type="ECO:0000256" key="1">
    <source>
        <dbReference type="ARBA" id="ARBA00022723"/>
    </source>
</evidence>
<dbReference type="SUPFAM" id="SSF56300">
    <property type="entry name" value="Metallo-dependent phosphatases"/>
    <property type="match status" value="1"/>
</dbReference>
<dbReference type="AlphaFoldDB" id="E0UHG1"/>
<proteinExistence type="predicted"/>
<dbReference type="Pfam" id="PF00149">
    <property type="entry name" value="Metallophos"/>
    <property type="match status" value="1"/>
</dbReference>
<name>E0UHG1_GLOV7</name>
<evidence type="ECO:0000259" key="3">
    <source>
        <dbReference type="Pfam" id="PF00149"/>
    </source>
</evidence>
<evidence type="ECO:0000256" key="2">
    <source>
        <dbReference type="ARBA" id="ARBA00022801"/>
    </source>
</evidence>
<evidence type="ECO:0000313" key="5">
    <source>
        <dbReference type="Proteomes" id="UP000008206"/>
    </source>
</evidence>
<dbReference type="InterPro" id="IPR004843">
    <property type="entry name" value="Calcineurin-like_PHP"/>
</dbReference>
<organism evidence="4 5">
    <name type="scientific">Gloeothece verrucosa (strain PCC 7822)</name>
    <name type="common">Cyanothece sp. (strain PCC 7822)</name>
    <dbReference type="NCBI Taxonomy" id="497965"/>
    <lineage>
        <taxon>Bacteria</taxon>
        <taxon>Bacillati</taxon>
        <taxon>Cyanobacteriota</taxon>
        <taxon>Cyanophyceae</taxon>
        <taxon>Oscillatoriophycideae</taxon>
        <taxon>Chroococcales</taxon>
        <taxon>Aphanothecaceae</taxon>
        <taxon>Gloeothece</taxon>
        <taxon>Gloeothece verrucosa</taxon>
    </lineage>
</organism>
<dbReference type="InterPro" id="IPR029052">
    <property type="entry name" value="Metallo-depent_PP-like"/>
</dbReference>